<dbReference type="EMBL" id="BDQA01000800">
    <property type="protein sequence ID" value="GBH22245.1"/>
    <property type="molecule type" value="Genomic_RNA"/>
</dbReference>
<sequence>MPGKLYAMSITRKRNYTGTSFNPRLLEIGDPIKEALRDLNVSKVDTDADADIHGRSWEMACVMAAMGHTGAYSGIVWGYDNGLVIFGPVPGVHIKKKLINNLKTVKNIPSIRVPSR</sequence>
<proteinExistence type="predicted"/>
<organism evidence="1">
    <name type="scientific">viral metagenome</name>
    <dbReference type="NCBI Taxonomy" id="1070528"/>
    <lineage>
        <taxon>unclassified sequences</taxon>
        <taxon>metagenomes</taxon>
        <taxon>organismal metagenomes</taxon>
    </lineage>
</organism>
<protein>
    <submittedName>
        <fullName evidence="1">Uncharacterized protein</fullName>
    </submittedName>
</protein>
<comment type="caution">
    <text evidence="1">The sequence shown here is derived from an EMBL/GenBank/DDBJ whole genome shotgun (WGS) entry which is preliminary data.</text>
</comment>
<accession>A0A2V0RIY2</accession>
<name>A0A2V0RIY2_9ZZZZ</name>
<evidence type="ECO:0000313" key="1">
    <source>
        <dbReference type="EMBL" id="GBH22245.1"/>
    </source>
</evidence>
<reference evidence="1" key="1">
    <citation type="submission" date="2017-04" db="EMBL/GenBank/DDBJ databases">
        <title>Unveiling RNA virosphere associated with marine microorganisms.</title>
        <authorList>
            <person name="Urayama S."/>
            <person name="Takaki Y."/>
            <person name="Nishi S."/>
            <person name="Yoshida Y."/>
            <person name="Deguchi S."/>
            <person name="Takai K."/>
            <person name="Nunoura T."/>
        </authorList>
    </citation>
    <scope>NUCLEOTIDE SEQUENCE</scope>
</reference>
<dbReference type="AlphaFoldDB" id="A0A2V0RIY2"/>